<dbReference type="InterPro" id="IPR036047">
    <property type="entry name" value="F-box-like_dom_sf"/>
</dbReference>
<dbReference type="Proteomes" id="UP000636709">
    <property type="component" value="Unassembled WGS sequence"/>
</dbReference>
<dbReference type="PANTHER" id="PTHR38926:SF2">
    <property type="entry name" value="F-BOX_LRR-REPEAT PROTEIN 21-RELATED"/>
    <property type="match status" value="1"/>
</dbReference>
<feature type="domain" description="F-box" evidence="2">
    <location>
        <begin position="31"/>
        <end position="79"/>
    </location>
</feature>
<evidence type="ECO:0000259" key="2">
    <source>
        <dbReference type="PROSITE" id="PS50181"/>
    </source>
</evidence>
<evidence type="ECO:0000256" key="1">
    <source>
        <dbReference type="SAM" id="MobiDB-lite"/>
    </source>
</evidence>
<comment type="caution">
    <text evidence="3">The sequence shown here is derived from an EMBL/GenBank/DDBJ whole genome shotgun (WGS) entry which is preliminary data.</text>
</comment>
<organism evidence="3 4">
    <name type="scientific">Digitaria exilis</name>
    <dbReference type="NCBI Taxonomy" id="1010633"/>
    <lineage>
        <taxon>Eukaryota</taxon>
        <taxon>Viridiplantae</taxon>
        <taxon>Streptophyta</taxon>
        <taxon>Embryophyta</taxon>
        <taxon>Tracheophyta</taxon>
        <taxon>Spermatophyta</taxon>
        <taxon>Magnoliopsida</taxon>
        <taxon>Liliopsida</taxon>
        <taxon>Poales</taxon>
        <taxon>Poaceae</taxon>
        <taxon>PACMAD clade</taxon>
        <taxon>Panicoideae</taxon>
        <taxon>Panicodae</taxon>
        <taxon>Paniceae</taxon>
        <taxon>Anthephorinae</taxon>
        <taxon>Digitaria</taxon>
    </lineage>
</organism>
<dbReference type="EMBL" id="JACEFO010002380">
    <property type="protein sequence ID" value="KAF8662526.1"/>
    <property type="molecule type" value="Genomic_DNA"/>
</dbReference>
<protein>
    <recommendedName>
        <fullName evidence="2">F-box domain-containing protein</fullName>
    </recommendedName>
</protein>
<accession>A0A835ARY8</accession>
<gene>
    <name evidence="3" type="ORF">HU200_056121</name>
</gene>
<dbReference type="PANTHER" id="PTHR38926">
    <property type="entry name" value="F-BOX DOMAIN CONTAINING PROTEIN, EXPRESSED"/>
    <property type="match status" value="1"/>
</dbReference>
<dbReference type="Gene3D" id="1.20.1280.50">
    <property type="match status" value="1"/>
</dbReference>
<reference evidence="3" key="1">
    <citation type="submission" date="2020-07" db="EMBL/GenBank/DDBJ databases">
        <title>Genome sequence and genetic diversity analysis of an under-domesticated orphan crop, white fonio (Digitaria exilis).</title>
        <authorList>
            <person name="Bennetzen J.L."/>
            <person name="Chen S."/>
            <person name="Ma X."/>
            <person name="Wang X."/>
            <person name="Yssel A.E.J."/>
            <person name="Chaluvadi S.R."/>
            <person name="Johnson M."/>
            <person name="Gangashetty P."/>
            <person name="Hamidou F."/>
            <person name="Sanogo M.D."/>
            <person name="Zwaenepoel A."/>
            <person name="Wallace J."/>
            <person name="Van De Peer Y."/>
            <person name="Van Deynze A."/>
        </authorList>
    </citation>
    <scope>NUCLEOTIDE SEQUENCE</scope>
    <source>
        <tissue evidence="3">Leaves</tissue>
    </source>
</reference>
<dbReference type="InterPro" id="IPR001810">
    <property type="entry name" value="F-box_dom"/>
</dbReference>
<dbReference type="PROSITE" id="PS50181">
    <property type="entry name" value="FBOX"/>
    <property type="match status" value="1"/>
</dbReference>
<dbReference type="SUPFAM" id="SSF81383">
    <property type="entry name" value="F-box domain"/>
    <property type="match status" value="1"/>
</dbReference>
<dbReference type="OrthoDB" id="2095648at2759"/>
<sequence>MSTSSVSSCREGGRTVPAPPPAMTTLVAPAARDWAALPSDIVLDVFLRLGPLDVLLDAELACKPWRRVALEEPTLWRRVGFDKRDYSDERWRRSCHDFKENMWQVALDRAKGQCEAFKGSCHDDDLLHLVGRCSPSSRSLRLISDISLIGMRTCSNLSAKLVLT</sequence>
<evidence type="ECO:0000313" key="4">
    <source>
        <dbReference type="Proteomes" id="UP000636709"/>
    </source>
</evidence>
<feature type="region of interest" description="Disordered" evidence="1">
    <location>
        <begin position="1"/>
        <end position="21"/>
    </location>
</feature>
<name>A0A835ARY8_9POAL</name>
<proteinExistence type="predicted"/>
<evidence type="ECO:0000313" key="3">
    <source>
        <dbReference type="EMBL" id="KAF8662526.1"/>
    </source>
</evidence>
<dbReference type="Pfam" id="PF12937">
    <property type="entry name" value="F-box-like"/>
    <property type="match status" value="1"/>
</dbReference>
<keyword evidence="4" id="KW-1185">Reference proteome</keyword>
<dbReference type="AlphaFoldDB" id="A0A835ARY8"/>